<gene>
    <name evidence="7" type="ORF">NKR23_g1102</name>
</gene>
<dbReference type="PANTHER" id="PTHR47178">
    <property type="entry name" value="MONOOXYGENASE, FAD-BINDING"/>
    <property type="match status" value="1"/>
</dbReference>
<comment type="caution">
    <text evidence="7">The sequence shown here is derived from an EMBL/GenBank/DDBJ whole genome shotgun (WGS) entry which is preliminary data.</text>
</comment>
<evidence type="ECO:0000256" key="3">
    <source>
        <dbReference type="ARBA" id="ARBA00022827"/>
    </source>
</evidence>
<sequence length="400" mass="43673">MSSPEIRKPRVAIVGAGLTGLLVGHGLQKNGFEVAIFDRESSIDARLRDWTIVLHWAMPTMAKLLPEATLADLSKAICNPYLEFDKEVEALPCYNGVTGDLLFTSPLPGSRRVSRQNLRKVLAKGLRIHWGKALTQLSYPTDDSAQLTFQDESVYDVDYVLGADGASSKVREILVGPEVGQVQGSGFMFATCIVNYHDASKVEAVVKAHPVAAITLGSNAGAGCGVMYVDNPDDKSTWTTFWVKFWPGSPVNLQGQDALTYLKENTKGLCEPFQSLVDWTPDDSTCYIDEMKYWVPVPFNNHGGRVTLAGDAAHPMLIYRGQGFQHAITDANNYLDALLKLRNSGGGATLREEAITAYDTEMIERGGKAVTQSLREAENSIDLETVGKMLMARQGHGRSA</sequence>
<comment type="cofactor">
    <cofactor evidence="1">
        <name>FAD</name>
        <dbReference type="ChEBI" id="CHEBI:57692"/>
    </cofactor>
</comment>
<keyword evidence="2" id="KW-0285">Flavoprotein</keyword>
<keyword evidence="8" id="KW-1185">Reference proteome</keyword>
<keyword evidence="3" id="KW-0274">FAD</keyword>
<proteinExistence type="predicted"/>
<dbReference type="AlphaFoldDB" id="A0AA38VW75"/>
<evidence type="ECO:0000313" key="7">
    <source>
        <dbReference type="EMBL" id="KAJ9156099.1"/>
    </source>
</evidence>
<dbReference type="InterPro" id="IPR002938">
    <property type="entry name" value="FAD-bd"/>
</dbReference>
<dbReference type="Pfam" id="PF13450">
    <property type="entry name" value="NAD_binding_8"/>
    <property type="match status" value="1"/>
</dbReference>
<evidence type="ECO:0000256" key="4">
    <source>
        <dbReference type="ARBA" id="ARBA00023002"/>
    </source>
</evidence>
<keyword evidence="7" id="KW-0675">Receptor</keyword>
<dbReference type="GO" id="GO:0071949">
    <property type="term" value="F:FAD binding"/>
    <property type="evidence" value="ECO:0007669"/>
    <property type="project" value="InterPro"/>
</dbReference>
<dbReference type="SUPFAM" id="SSF51905">
    <property type="entry name" value="FAD/NAD(P)-binding domain"/>
    <property type="match status" value="1"/>
</dbReference>
<reference evidence="7" key="1">
    <citation type="submission" date="2022-07" db="EMBL/GenBank/DDBJ databases">
        <title>Fungi with potential for degradation of polypropylene.</title>
        <authorList>
            <person name="Gostincar C."/>
        </authorList>
    </citation>
    <scope>NUCLEOTIDE SEQUENCE</scope>
    <source>
        <strain evidence="7">EXF-13308</strain>
    </source>
</reference>
<dbReference type="Proteomes" id="UP001174694">
    <property type="component" value="Unassembled WGS sequence"/>
</dbReference>
<organism evidence="7 8">
    <name type="scientific">Pleurostoma richardsiae</name>
    <dbReference type="NCBI Taxonomy" id="41990"/>
    <lineage>
        <taxon>Eukaryota</taxon>
        <taxon>Fungi</taxon>
        <taxon>Dikarya</taxon>
        <taxon>Ascomycota</taxon>
        <taxon>Pezizomycotina</taxon>
        <taxon>Sordariomycetes</taxon>
        <taxon>Sordariomycetidae</taxon>
        <taxon>Calosphaeriales</taxon>
        <taxon>Pleurostomataceae</taxon>
        <taxon>Pleurostoma</taxon>
    </lineage>
</organism>
<dbReference type="Pfam" id="PF01494">
    <property type="entry name" value="FAD_binding_3"/>
    <property type="match status" value="1"/>
</dbReference>
<dbReference type="Gene3D" id="3.50.50.60">
    <property type="entry name" value="FAD/NAD(P)-binding domain"/>
    <property type="match status" value="1"/>
</dbReference>
<dbReference type="PANTHER" id="PTHR47178:SF3">
    <property type="entry name" value="FAD-BINDING DOMAIN-CONTAINING PROTEIN"/>
    <property type="match status" value="1"/>
</dbReference>
<name>A0AA38VW75_9PEZI</name>
<dbReference type="EMBL" id="JANBVO010000002">
    <property type="protein sequence ID" value="KAJ9156099.1"/>
    <property type="molecule type" value="Genomic_DNA"/>
</dbReference>
<evidence type="ECO:0000259" key="6">
    <source>
        <dbReference type="Pfam" id="PF01494"/>
    </source>
</evidence>
<dbReference type="InterPro" id="IPR036188">
    <property type="entry name" value="FAD/NAD-bd_sf"/>
</dbReference>
<dbReference type="PRINTS" id="PR00420">
    <property type="entry name" value="RNGMNOXGNASE"/>
</dbReference>
<evidence type="ECO:0000256" key="1">
    <source>
        <dbReference type="ARBA" id="ARBA00001974"/>
    </source>
</evidence>
<evidence type="ECO:0000256" key="5">
    <source>
        <dbReference type="ARBA" id="ARBA00023033"/>
    </source>
</evidence>
<dbReference type="GO" id="GO:0004497">
    <property type="term" value="F:monooxygenase activity"/>
    <property type="evidence" value="ECO:0007669"/>
    <property type="project" value="UniProtKB-KW"/>
</dbReference>
<evidence type="ECO:0000256" key="2">
    <source>
        <dbReference type="ARBA" id="ARBA00022630"/>
    </source>
</evidence>
<keyword evidence="5" id="KW-0503">Monooxygenase</keyword>
<evidence type="ECO:0000313" key="8">
    <source>
        <dbReference type="Proteomes" id="UP001174694"/>
    </source>
</evidence>
<feature type="domain" description="FAD-binding" evidence="6">
    <location>
        <begin position="124"/>
        <end position="366"/>
    </location>
</feature>
<protein>
    <submittedName>
        <fullName evidence="7">Transient receptor potential cation channel subfamily M member 4</fullName>
    </submittedName>
</protein>
<keyword evidence="4" id="KW-0560">Oxidoreductase</keyword>
<accession>A0AA38VW75</accession>